<dbReference type="AlphaFoldDB" id="L7UD33"/>
<sequence length="488" mass="51040">MRCIYTGLVLAVLWGTGCGGTKDSDDDNNPGPGGEPGGTLNVADFFKSGSRIKAQVTTTTDGLRWPDEWHDSKLKKTCTWESAGADGALYCVPGGMEYVPAGGSGYYLDASCTEGIVVTSEPVAATDFFMKRNVGCGVNPTFHTVGAEITTSVFAKSSTGACDSIPVSPGFKAYRAGPEVAAGTFVRGAVKQKQADKGITVHFIEGEDGSAQLHHIQDTVRDTACILQKASDNKVRCLPTGTSTAVGNAKVAAVNNTCTEPAFYSTCGTPRFAVTFAQDQCGPGAKVYAVGAKVTQVYGTTGGGACQLNPQSPPNTTYYQAGAEIAASSFVEAKELDLKTHGRLKIRGASAGDKVQIPLTLHDTQLNTNCAFLKDSAGTLRCFPVSSIFSTGNLFADASCTKPVGLSNTTSCTPDRYVLENDVSNPSDTSYRAYNAGQPFTGTVYVSVVFGTGGPRCIQTERNPGSTYYQLGSEIAATSLVQGTTKLD</sequence>
<dbReference type="KEGG" id="msd:MYSTI_03058"/>
<reference evidence="2 3" key="1">
    <citation type="journal article" date="2013" name="Genome Announc.">
        <title>Complete genome sequence of Myxococcus stipitatus strain DSM 14675, a fruiting myxobacterium.</title>
        <authorList>
            <person name="Huntley S."/>
            <person name="Kneip S."/>
            <person name="Treuner-Lange A."/>
            <person name="Sogaard-Andersen L."/>
        </authorList>
    </citation>
    <scope>NUCLEOTIDE SEQUENCE [LARGE SCALE GENOMIC DNA]</scope>
    <source>
        <strain evidence="3">DSM 14675 / JCM 12634 / Mx s8</strain>
    </source>
</reference>
<dbReference type="RefSeq" id="WP_015348635.1">
    <property type="nucleotide sequence ID" value="NC_020126.1"/>
</dbReference>
<proteinExistence type="predicted"/>
<dbReference type="Proteomes" id="UP000011131">
    <property type="component" value="Chromosome"/>
</dbReference>
<dbReference type="STRING" id="1278073.MYSTI_03058"/>
<name>L7UD33_MYXSD</name>
<dbReference type="InterPro" id="IPR055904">
    <property type="entry name" value="DUF7481"/>
</dbReference>
<evidence type="ECO:0000259" key="1">
    <source>
        <dbReference type="Pfam" id="PF24297"/>
    </source>
</evidence>
<dbReference type="Pfam" id="PF24297">
    <property type="entry name" value="DUF7481"/>
    <property type="match status" value="2"/>
</dbReference>
<dbReference type="HOGENOM" id="CLU_554151_0_0_7"/>
<dbReference type="OrthoDB" id="9389402at2"/>
<accession>L7UD33</accession>
<dbReference type="PATRIC" id="fig|1278073.3.peg.3114"/>
<feature type="domain" description="DUF7481" evidence="1">
    <location>
        <begin position="48"/>
        <end position="176"/>
    </location>
</feature>
<evidence type="ECO:0000313" key="2">
    <source>
        <dbReference type="EMBL" id="AGC44374.1"/>
    </source>
</evidence>
<evidence type="ECO:0000313" key="3">
    <source>
        <dbReference type="Proteomes" id="UP000011131"/>
    </source>
</evidence>
<dbReference type="PROSITE" id="PS51257">
    <property type="entry name" value="PROKAR_LIPOPROTEIN"/>
    <property type="match status" value="1"/>
</dbReference>
<gene>
    <name evidence="2" type="ordered locus">MYSTI_03058</name>
</gene>
<dbReference type="EMBL" id="CP004025">
    <property type="protein sequence ID" value="AGC44374.1"/>
    <property type="molecule type" value="Genomic_DNA"/>
</dbReference>
<keyword evidence="3" id="KW-1185">Reference proteome</keyword>
<organism evidence="2 3">
    <name type="scientific">Myxococcus stipitatus (strain DSM 14675 / JCM 12634 / Mx s8)</name>
    <dbReference type="NCBI Taxonomy" id="1278073"/>
    <lineage>
        <taxon>Bacteria</taxon>
        <taxon>Pseudomonadati</taxon>
        <taxon>Myxococcota</taxon>
        <taxon>Myxococcia</taxon>
        <taxon>Myxococcales</taxon>
        <taxon>Cystobacterineae</taxon>
        <taxon>Myxococcaceae</taxon>
        <taxon>Myxococcus</taxon>
    </lineage>
</organism>
<protein>
    <recommendedName>
        <fullName evidence="1">DUF7481 domain-containing protein</fullName>
    </recommendedName>
</protein>
<feature type="domain" description="DUF7481" evidence="1">
    <location>
        <begin position="199"/>
        <end position="422"/>
    </location>
</feature>